<protein>
    <submittedName>
        <fullName evidence="1">Uncharacterized protein</fullName>
    </submittedName>
</protein>
<dbReference type="Pfam" id="PF24741">
    <property type="entry name" value="AlkZ-rel"/>
    <property type="match status" value="1"/>
</dbReference>
<evidence type="ECO:0000313" key="2">
    <source>
        <dbReference type="Proteomes" id="UP000632125"/>
    </source>
</evidence>
<keyword evidence="2" id="KW-1185">Reference proteome</keyword>
<gene>
    <name evidence="1" type="ORF">IDH41_12625</name>
</gene>
<evidence type="ECO:0000313" key="1">
    <source>
        <dbReference type="EMBL" id="MBD2869426.1"/>
    </source>
</evidence>
<reference evidence="1" key="1">
    <citation type="submission" date="2020-09" db="EMBL/GenBank/DDBJ databases">
        <title>A novel bacterium of genus Paenibacillus, isolated from South China Sea.</title>
        <authorList>
            <person name="Huang H."/>
            <person name="Mo K."/>
            <person name="Hu Y."/>
        </authorList>
    </citation>
    <scope>NUCLEOTIDE SEQUENCE</scope>
    <source>
        <strain evidence="1">IB182493</strain>
    </source>
</reference>
<dbReference type="EMBL" id="JACXIY010000014">
    <property type="protein sequence ID" value="MBD2869426.1"/>
    <property type="molecule type" value="Genomic_DNA"/>
</dbReference>
<dbReference type="Proteomes" id="UP000632125">
    <property type="component" value="Unassembled WGS sequence"/>
</dbReference>
<sequence length="222" mass="24672">MKTTLTYPEFVQLVERYKILPFSELIPDHPSLTAAAAGNAWHDGSGSDPWPWRVRIVQDGHAAYGKFIGTKASFVRVDLFPQVRVLLSQGKSAEERYEGGNMSQHAYLLYGIVKEAGSIDSRQLRKASGLTAKEQKKDYERALVELQNFGDIVIAGAQESDFEGGWSSMSFESADHWLGETLGRKEARTGDLAAAKTLVKEELEGVCTDKAMSYLIKKLRLK</sequence>
<dbReference type="InterPro" id="IPR056298">
    <property type="entry name" value="AlkZ-rel"/>
</dbReference>
<proteinExistence type="predicted"/>
<dbReference type="AlphaFoldDB" id="A0A927CP75"/>
<comment type="caution">
    <text evidence="1">The sequence shown here is derived from an EMBL/GenBank/DDBJ whole genome shotgun (WGS) entry which is preliminary data.</text>
</comment>
<name>A0A927CP75_9BACL</name>
<accession>A0A927CP75</accession>
<dbReference type="RefSeq" id="WP_190861482.1">
    <property type="nucleotide sequence ID" value="NZ_JACXIY010000014.1"/>
</dbReference>
<organism evidence="1 2">
    <name type="scientific">Paenibacillus arenilitoris</name>
    <dbReference type="NCBI Taxonomy" id="2772299"/>
    <lineage>
        <taxon>Bacteria</taxon>
        <taxon>Bacillati</taxon>
        <taxon>Bacillota</taxon>
        <taxon>Bacilli</taxon>
        <taxon>Bacillales</taxon>
        <taxon>Paenibacillaceae</taxon>
        <taxon>Paenibacillus</taxon>
    </lineage>
</organism>